<dbReference type="OrthoDB" id="2749470at2759"/>
<dbReference type="Proteomes" id="UP000053477">
    <property type="component" value="Unassembled WGS sequence"/>
</dbReference>
<dbReference type="EMBL" id="KQ086121">
    <property type="protein sequence ID" value="KLO07766.1"/>
    <property type="molecule type" value="Genomic_DNA"/>
</dbReference>
<name>A0A0H2RSE1_9AGAM</name>
<reference evidence="1 2" key="1">
    <citation type="submission" date="2015-04" db="EMBL/GenBank/DDBJ databases">
        <title>Complete genome sequence of Schizopora paradoxa KUC8140, a cosmopolitan wood degrader in East Asia.</title>
        <authorList>
            <consortium name="DOE Joint Genome Institute"/>
            <person name="Min B."/>
            <person name="Park H."/>
            <person name="Jang Y."/>
            <person name="Kim J.-J."/>
            <person name="Kim K.H."/>
            <person name="Pangilinan J."/>
            <person name="Lipzen A."/>
            <person name="Riley R."/>
            <person name="Grigoriev I.V."/>
            <person name="Spatafora J.W."/>
            <person name="Choi I.-G."/>
        </authorList>
    </citation>
    <scope>NUCLEOTIDE SEQUENCE [LARGE SCALE GENOMIC DNA]</scope>
    <source>
        <strain evidence="1 2">KUC8140</strain>
    </source>
</reference>
<evidence type="ECO:0000313" key="2">
    <source>
        <dbReference type="Proteomes" id="UP000053477"/>
    </source>
</evidence>
<proteinExistence type="predicted"/>
<gene>
    <name evidence="1" type="ORF">SCHPADRAFT_944980</name>
</gene>
<dbReference type="AlphaFoldDB" id="A0A0H2RSE1"/>
<sequence>MLHFNNYRAVQIRLPRYGFPKADRDPFDLALVHQKYPEPVSPQKDLFKITDFEEIQFEITYGVCRAWTGPKDRPGSIPFIIKFAIAGSDDRHEALREEAVVYHECVPSLQGNDVPIFYGYFEGEKLKSNGKRVSCIFLEDCGEPLYDSFFVDLPLSNRAEIFKKIGRIHLCGMILDDFHEGNVVRKGNSYRVIDFQRVVVGHKCLWKSDQVYEGDLVPTFSEIGCPKMHNLGLELDLWKSPGCMTVLIHFAYADLSVYVLGLSCPRSEYPTQEAIDTLCKGVVFHQFDHERKLQYWVKKYKQYEDSMTPEEYMEKFQRPTFEKKYFGIRMDRDSEH</sequence>
<protein>
    <recommendedName>
        <fullName evidence="3">Protein kinase domain-containing protein</fullName>
    </recommendedName>
</protein>
<evidence type="ECO:0000313" key="1">
    <source>
        <dbReference type="EMBL" id="KLO07766.1"/>
    </source>
</evidence>
<accession>A0A0H2RSE1</accession>
<dbReference type="SUPFAM" id="SSF56112">
    <property type="entry name" value="Protein kinase-like (PK-like)"/>
    <property type="match status" value="1"/>
</dbReference>
<dbReference type="STRING" id="27342.A0A0H2RSE1"/>
<keyword evidence="2" id="KW-1185">Reference proteome</keyword>
<evidence type="ECO:0008006" key="3">
    <source>
        <dbReference type="Google" id="ProtNLM"/>
    </source>
</evidence>
<dbReference type="InParanoid" id="A0A0H2RSE1"/>
<dbReference type="InterPro" id="IPR011009">
    <property type="entry name" value="Kinase-like_dom_sf"/>
</dbReference>
<organism evidence="1 2">
    <name type="scientific">Schizopora paradoxa</name>
    <dbReference type="NCBI Taxonomy" id="27342"/>
    <lineage>
        <taxon>Eukaryota</taxon>
        <taxon>Fungi</taxon>
        <taxon>Dikarya</taxon>
        <taxon>Basidiomycota</taxon>
        <taxon>Agaricomycotina</taxon>
        <taxon>Agaricomycetes</taxon>
        <taxon>Hymenochaetales</taxon>
        <taxon>Schizoporaceae</taxon>
        <taxon>Schizopora</taxon>
    </lineage>
</organism>